<reference evidence="1" key="1">
    <citation type="submission" date="2020-05" db="EMBL/GenBank/DDBJ databases">
        <title>Complete genome sequence of Bradyrhizobium diazoefficiens XF1 isolated from soybean nodule.</title>
        <authorList>
            <person name="Noda R."/>
            <person name="Kakizaki K."/>
            <person name="Minamisawa K."/>
        </authorList>
    </citation>
    <scope>NUCLEOTIDE SEQUENCE</scope>
    <source>
        <strain evidence="1">XF1</strain>
    </source>
</reference>
<evidence type="ECO:0000313" key="2">
    <source>
        <dbReference type="EMBL" id="BCE48440.1"/>
    </source>
</evidence>
<name>A0A810CS78_9BRAD</name>
<accession>A0A810CS78</accession>
<reference evidence="3" key="2">
    <citation type="submission" date="2020-05" db="EMBL/GenBank/DDBJ databases">
        <title>Complete genome sequence of Bradyrhizobium diazoefficiens XF10 isolated from soybean nodule.</title>
        <authorList>
            <person name="Noda R."/>
            <person name="Kakizaki K."/>
            <person name="Minamisawa K."/>
        </authorList>
    </citation>
    <scope>NUCLEOTIDE SEQUENCE</scope>
    <source>
        <strain evidence="3">XF10</strain>
    </source>
</reference>
<protein>
    <submittedName>
        <fullName evidence="3">Uncharacterized protein</fullName>
    </submittedName>
</protein>
<evidence type="ECO:0000313" key="1">
    <source>
        <dbReference type="EMBL" id="BCE22175.1"/>
    </source>
</evidence>
<sequence length="70" mass="8024">MGYRFDLQNRVAVHDHGFVVPITDFYDKFGDYTEDPEEAVVIGLVMPPDGLYVTLDLRDMDEDDIVTTLQ</sequence>
<reference evidence="2" key="3">
    <citation type="submission" date="2020-05" db="EMBL/GenBank/DDBJ databases">
        <title>Complete genome sequence of Bradyrhizobium diazoefficiens XF4 isolated from soybean nodule.</title>
        <authorList>
            <person name="Noda R."/>
            <person name="Kakizaki K."/>
            <person name="Minamisawa K."/>
        </authorList>
    </citation>
    <scope>NUCLEOTIDE SEQUENCE</scope>
    <source>
        <strain evidence="2">XF4</strain>
    </source>
</reference>
<proteinExistence type="predicted"/>
<dbReference type="AlphaFoldDB" id="A0A810CS78"/>
<dbReference type="EMBL" id="AP023094">
    <property type="protein sequence ID" value="BCE48440.1"/>
    <property type="molecule type" value="Genomic_DNA"/>
</dbReference>
<dbReference type="EMBL" id="AP023099">
    <property type="protein sequence ID" value="BCE91956.1"/>
    <property type="molecule type" value="Genomic_DNA"/>
</dbReference>
<gene>
    <name evidence="3" type="ORF">XF10B_47540</name>
    <name evidence="1" type="ORF">XF1B_48560</name>
    <name evidence="2" type="ORF">XF4B_47890</name>
</gene>
<organism evidence="3">
    <name type="scientific">Bradyrhizobium diazoefficiens</name>
    <dbReference type="NCBI Taxonomy" id="1355477"/>
    <lineage>
        <taxon>Bacteria</taxon>
        <taxon>Pseudomonadati</taxon>
        <taxon>Pseudomonadota</taxon>
        <taxon>Alphaproteobacteria</taxon>
        <taxon>Hyphomicrobiales</taxon>
        <taxon>Nitrobacteraceae</taxon>
        <taxon>Bradyrhizobium</taxon>
    </lineage>
</organism>
<dbReference type="EMBL" id="AP023091">
    <property type="protein sequence ID" value="BCE22175.1"/>
    <property type="molecule type" value="Genomic_DNA"/>
</dbReference>
<evidence type="ECO:0000313" key="3">
    <source>
        <dbReference type="EMBL" id="BCE91956.1"/>
    </source>
</evidence>